<evidence type="ECO:0000256" key="8">
    <source>
        <dbReference type="PIRSR" id="PIRSR000089-1"/>
    </source>
</evidence>
<evidence type="ECO:0000256" key="3">
    <source>
        <dbReference type="ARBA" id="ARBA00011355"/>
    </source>
</evidence>
<evidence type="ECO:0000313" key="10">
    <source>
        <dbReference type="EMBL" id="SCU80397.1"/>
    </source>
</evidence>
<evidence type="ECO:0000256" key="2">
    <source>
        <dbReference type="ARBA" id="ARBA00005817"/>
    </source>
</evidence>
<reference evidence="11" key="1">
    <citation type="submission" date="2016-03" db="EMBL/GenBank/DDBJ databases">
        <authorList>
            <person name="Devillers Hugo."/>
        </authorList>
    </citation>
    <scope>NUCLEOTIDE SEQUENCE [LARGE SCALE GENOMIC DNA]</scope>
</reference>
<dbReference type="Pfam" id="PF01012">
    <property type="entry name" value="ETF"/>
    <property type="match status" value="1"/>
</dbReference>
<dbReference type="PIRSF" id="PIRSF000089">
    <property type="entry name" value="Electra_flavoP_a"/>
    <property type="match status" value="1"/>
</dbReference>
<comment type="similarity">
    <text evidence="2 7">Belongs to the ETF alpha-subunit/FixB family.</text>
</comment>
<comment type="subcellular location">
    <subcellularLocation>
        <location evidence="1 7">Mitochondrion matrix</location>
    </subcellularLocation>
</comment>
<dbReference type="GO" id="GO:0050660">
    <property type="term" value="F:flavin adenine dinucleotide binding"/>
    <property type="evidence" value="ECO:0007669"/>
    <property type="project" value="InterPro"/>
</dbReference>
<evidence type="ECO:0000256" key="7">
    <source>
        <dbReference type="PIRNR" id="PIRNR000089"/>
    </source>
</evidence>
<dbReference type="AlphaFoldDB" id="A0A1G4ITT9"/>
<dbReference type="PANTHER" id="PTHR43153">
    <property type="entry name" value="ELECTRON TRANSFER FLAVOPROTEIN ALPHA"/>
    <property type="match status" value="1"/>
</dbReference>
<dbReference type="InterPro" id="IPR014731">
    <property type="entry name" value="ETF_asu_C"/>
</dbReference>
<evidence type="ECO:0000256" key="4">
    <source>
        <dbReference type="ARBA" id="ARBA00022630"/>
    </source>
</evidence>
<dbReference type="SUPFAM" id="SSF52467">
    <property type="entry name" value="DHS-like NAD/FAD-binding domain"/>
    <property type="match status" value="1"/>
</dbReference>
<comment type="subunit">
    <text evidence="3 7">Heterodimer of an alpha and a beta subunit.</text>
</comment>
<proteinExistence type="inferred from homology"/>
<dbReference type="OrthoDB" id="1715808at2759"/>
<dbReference type="GO" id="GO:0005759">
    <property type="term" value="C:mitochondrial matrix"/>
    <property type="evidence" value="ECO:0007669"/>
    <property type="project" value="UniProtKB-SubCell"/>
</dbReference>
<dbReference type="InterPro" id="IPR001308">
    <property type="entry name" value="ETF_a/FixB"/>
</dbReference>
<gene>
    <name evidence="10" type="ORF">LAME_0B02960G</name>
</gene>
<keyword evidence="11" id="KW-1185">Reference proteome</keyword>
<dbReference type="InterPro" id="IPR014729">
    <property type="entry name" value="Rossmann-like_a/b/a_fold"/>
</dbReference>
<dbReference type="EMBL" id="LT598478">
    <property type="protein sequence ID" value="SCU80397.1"/>
    <property type="molecule type" value="Genomic_DNA"/>
</dbReference>
<evidence type="ECO:0000313" key="11">
    <source>
        <dbReference type="Proteomes" id="UP000191144"/>
    </source>
</evidence>
<keyword evidence="7" id="KW-0496">Mitochondrion</keyword>
<keyword evidence="5 7" id="KW-0274">FAD</keyword>
<dbReference type="SMART" id="SM00893">
    <property type="entry name" value="ETF"/>
    <property type="match status" value="1"/>
</dbReference>
<sequence>MFPAFCRSSAALRVKYGTSVLANSRLASTLVFLESSKDGKIAQSSMSALTAAAQLGFPIAALLAGSSASKAAEELKKTGGSALLQQIYVANNEAYDHYFAENVTPLALELLKEPEYTHFVVASSAVGKSILPRMGALLDFQPICDITKIVDSATFVRPIYAGNALATVKCLQDKKLISIRASSFPAAAASEATNAAISEAPQSSQVSELTVKWEGENLVKSARPDLGSASKVISGGRGLKNKETFDNLVTPLADSLGAAIGATRAAVDSGFCDNSLQIGQTGKVVAPDLYIGLGISGAIQHLAGMKDSKVIVAINNDQEAPIFQVADYGLVGDLNEIVPELTEKLSQNK</sequence>
<comment type="cofactor">
    <cofactor evidence="7 8">
        <name>FAD</name>
        <dbReference type="ChEBI" id="CHEBI:57692"/>
    </cofactor>
    <text evidence="7 8">Binds 1 FAD per dimer.</text>
</comment>
<dbReference type="InterPro" id="IPR029035">
    <property type="entry name" value="DHS-like_NAD/FAD-binding_dom"/>
</dbReference>
<evidence type="ECO:0000256" key="1">
    <source>
        <dbReference type="ARBA" id="ARBA00004305"/>
    </source>
</evidence>
<dbReference type="Gene3D" id="3.40.50.1220">
    <property type="entry name" value="TPP-binding domain"/>
    <property type="match status" value="1"/>
</dbReference>
<accession>A0A1G4ITT9</accession>
<feature type="binding site" evidence="8">
    <location>
        <begin position="294"/>
        <end position="301"/>
    </location>
    <ligand>
        <name>FAD</name>
        <dbReference type="ChEBI" id="CHEBI:57692"/>
    </ligand>
</feature>
<keyword evidence="4 7" id="KW-0285">Flavoprotein</keyword>
<evidence type="ECO:0000259" key="9">
    <source>
        <dbReference type="SMART" id="SM00893"/>
    </source>
</evidence>
<dbReference type="Pfam" id="PF00766">
    <property type="entry name" value="ETF_alpha"/>
    <property type="match status" value="1"/>
</dbReference>
<dbReference type="SUPFAM" id="SSF52402">
    <property type="entry name" value="Adenine nucleotide alpha hydrolases-like"/>
    <property type="match status" value="1"/>
</dbReference>
<dbReference type="CDD" id="cd01715">
    <property type="entry name" value="ETF_alpha"/>
    <property type="match status" value="1"/>
</dbReference>
<evidence type="ECO:0000256" key="5">
    <source>
        <dbReference type="ARBA" id="ARBA00022827"/>
    </source>
</evidence>
<feature type="binding site" evidence="8">
    <location>
        <position position="315"/>
    </location>
    <ligand>
        <name>FAD</name>
        <dbReference type="ChEBI" id="CHEBI:57692"/>
    </ligand>
</feature>
<dbReference type="PANTHER" id="PTHR43153:SF1">
    <property type="entry name" value="ELECTRON TRANSFER FLAVOPROTEIN SUBUNIT ALPHA, MITOCHONDRIAL"/>
    <property type="match status" value="1"/>
</dbReference>
<keyword evidence="7" id="KW-0249">Electron transport</keyword>
<organism evidence="10 11">
    <name type="scientific">Lachancea meyersii CBS 8951</name>
    <dbReference type="NCBI Taxonomy" id="1266667"/>
    <lineage>
        <taxon>Eukaryota</taxon>
        <taxon>Fungi</taxon>
        <taxon>Dikarya</taxon>
        <taxon>Ascomycota</taxon>
        <taxon>Saccharomycotina</taxon>
        <taxon>Saccharomycetes</taxon>
        <taxon>Saccharomycetales</taxon>
        <taxon>Saccharomycetaceae</taxon>
        <taxon>Lachancea</taxon>
    </lineage>
</organism>
<dbReference type="GO" id="GO:0009055">
    <property type="term" value="F:electron transfer activity"/>
    <property type="evidence" value="ECO:0007669"/>
    <property type="project" value="InterPro"/>
</dbReference>
<keyword evidence="7" id="KW-0813">Transport</keyword>
<comment type="function">
    <text evidence="6 7">The electron transfer flavoprotein serves as a specific electron acceptor for several dehydrogenases, including five acyl-CoA dehydrogenases, glutaryl-CoA and sarcosine dehydrogenase. It transfers the electrons to the main mitochondrial respiratory chain via ETF-ubiquinone oxidoreductase (ETF dehydrogenase).</text>
</comment>
<dbReference type="InterPro" id="IPR014730">
    <property type="entry name" value="ETF_a/b_N"/>
</dbReference>
<dbReference type="Proteomes" id="UP000191144">
    <property type="component" value="Chromosome B"/>
</dbReference>
<dbReference type="FunFam" id="3.40.50.1220:FF:000001">
    <property type="entry name" value="Electron transfer flavoprotein, alpha subunit"/>
    <property type="match status" value="1"/>
</dbReference>
<evidence type="ECO:0000256" key="6">
    <source>
        <dbReference type="ARBA" id="ARBA00025416"/>
    </source>
</evidence>
<feature type="binding site" evidence="8">
    <location>
        <begin position="277"/>
        <end position="281"/>
    </location>
    <ligand>
        <name>FAD</name>
        <dbReference type="ChEBI" id="CHEBI:57692"/>
    </ligand>
</feature>
<name>A0A1G4ITT9_9SACH</name>
<feature type="binding site" evidence="8">
    <location>
        <position position="237"/>
    </location>
    <ligand>
        <name>FAD</name>
        <dbReference type="ChEBI" id="CHEBI:57692"/>
    </ligand>
</feature>
<dbReference type="GO" id="GO:0033539">
    <property type="term" value="P:fatty acid beta-oxidation using acyl-CoA dehydrogenase"/>
    <property type="evidence" value="ECO:0007669"/>
    <property type="project" value="TreeGrafter"/>
</dbReference>
<dbReference type="InterPro" id="IPR033947">
    <property type="entry name" value="ETF_alpha_N"/>
</dbReference>
<protein>
    <recommendedName>
        <fullName evidence="7">Probable electron transfer flavoprotein subunit alpha</fullName>
    </recommendedName>
</protein>
<feature type="domain" description="Electron transfer flavoprotein alpha/beta-subunit N-terminal" evidence="9">
    <location>
        <begin position="29"/>
        <end position="211"/>
    </location>
</feature>
<dbReference type="Gene3D" id="3.40.50.620">
    <property type="entry name" value="HUPs"/>
    <property type="match status" value="1"/>
</dbReference>
<feature type="binding site" evidence="8">
    <location>
        <begin position="263"/>
        <end position="264"/>
    </location>
    <ligand>
        <name>FAD</name>
        <dbReference type="ChEBI" id="CHEBI:57692"/>
    </ligand>
</feature>